<evidence type="ECO:0000256" key="3">
    <source>
        <dbReference type="ARBA" id="ARBA00023125"/>
    </source>
</evidence>
<dbReference type="PANTHER" id="PTHR30603">
    <property type="entry name" value="RNA POLYMERASE SIGMA FACTOR RPO"/>
    <property type="match status" value="1"/>
</dbReference>
<keyword evidence="4" id="KW-0804">Transcription</keyword>
<protein>
    <submittedName>
        <fullName evidence="6">RNA polymerase sigma factor</fullName>
    </submittedName>
</protein>
<dbReference type="InterPro" id="IPR050239">
    <property type="entry name" value="Sigma-70_RNA_pol_init_factors"/>
</dbReference>
<dbReference type="PRINTS" id="PR00046">
    <property type="entry name" value="SIGMA70FCT"/>
</dbReference>
<dbReference type="NCBIfam" id="TIGR02937">
    <property type="entry name" value="sigma70-ECF"/>
    <property type="match status" value="1"/>
</dbReference>
<dbReference type="SUPFAM" id="SSF88659">
    <property type="entry name" value="Sigma3 and sigma4 domains of RNA polymerase sigma factors"/>
    <property type="match status" value="1"/>
</dbReference>
<dbReference type="PATRIC" id="fig|1619005.3.peg.535"/>
<evidence type="ECO:0000256" key="4">
    <source>
        <dbReference type="ARBA" id="ARBA00023163"/>
    </source>
</evidence>
<keyword evidence="2" id="KW-0731">Sigma factor</keyword>
<dbReference type="GO" id="GO:0003677">
    <property type="term" value="F:DNA binding"/>
    <property type="evidence" value="ECO:0007669"/>
    <property type="project" value="UniProtKB-KW"/>
</dbReference>
<name>A0A0G1WHU7_9BACT</name>
<evidence type="ECO:0000313" key="6">
    <source>
        <dbReference type="EMBL" id="KKU89898.1"/>
    </source>
</evidence>
<dbReference type="SUPFAM" id="SSF88946">
    <property type="entry name" value="Sigma2 domain of RNA polymerase sigma factors"/>
    <property type="match status" value="1"/>
</dbReference>
<dbReference type="Pfam" id="PF04542">
    <property type="entry name" value="Sigma70_r2"/>
    <property type="match status" value="1"/>
</dbReference>
<accession>A0A0G1WHU7</accession>
<dbReference type="InterPro" id="IPR013324">
    <property type="entry name" value="RNA_pol_sigma_r3/r4-like"/>
</dbReference>
<evidence type="ECO:0000313" key="7">
    <source>
        <dbReference type="Proteomes" id="UP000033882"/>
    </source>
</evidence>
<gene>
    <name evidence="6" type="ORF">UY19_C0008G0052</name>
</gene>
<dbReference type="Gene3D" id="1.10.601.10">
    <property type="entry name" value="RNA Polymerase Primary Sigma Factor"/>
    <property type="match status" value="1"/>
</dbReference>
<dbReference type="Proteomes" id="UP000033882">
    <property type="component" value="Unassembled WGS sequence"/>
</dbReference>
<organism evidence="6 7">
    <name type="scientific">Candidatus Wolfebacteria bacterium GW2011_GWA2_47_9b</name>
    <dbReference type="NCBI Taxonomy" id="1619005"/>
    <lineage>
        <taxon>Bacteria</taxon>
        <taxon>Candidatus Wolfeibacteriota</taxon>
    </lineage>
</organism>
<dbReference type="InterPro" id="IPR036388">
    <property type="entry name" value="WH-like_DNA-bd_sf"/>
</dbReference>
<dbReference type="Gene3D" id="1.10.10.10">
    <property type="entry name" value="Winged helix-like DNA-binding domain superfamily/Winged helix DNA-binding domain"/>
    <property type="match status" value="1"/>
</dbReference>
<dbReference type="GO" id="GO:0016987">
    <property type="term" value="F:sigma factor activity"/>
    <property type="evidence" value="ECO:0007669"/>
    <property type="project" value="UniProtKB-KW"/>
</dbReference>
<dbReference type="InterPro" id="IPR007627">
    <property type="entry name" value="RNA_pol_sigma70_r2"/>
</dbReference>
<evidence type="ECO:0000259" key="5">
    <source>
        <dbReference type="PROSITE" id="PS00715"/>
    </source>
</evidence>
<dbReference type="PROSITE" id="PS00715">
    <property type="entry name" value="SIGMA70_1"/>
    <property type="match status" value="1"/>
</dbReference>
<dbReference type="InterPro" id="IPR013325">
    <property type="entry name" value="RNA_pol_sigma_r2"/>
</dbReference>
<keyword evidence="3" id="KW-0238">DNA-binding</keyword>
<evidence type="ECO:0000256" key="1">
    <source>
        <dbReference type="ARBA" id="ARBA00023015"/>
    </source>
</evidence>
<sequence>MYPKKVVDINILKCFAKNSRLQILFEEGRMYVNAIAETQGQDDAAGVGEPTAENLFLIEQGEIEEAKIADATGKEPLTQVQWAEFTDEPISAFRMYFKELHEGHLLSVQQEKALVREKEKGNAASREELIVCNLRLVVRVAKRYMKRGVQFLDLIQEGNLGLIKGIDRFASIGGHRISTYVTWWIRQSIGRAVSDQARMIRVPVHMEMFLGRRRRTIKHLLEVLKRMPEQEELVQYMYQEDRESHRTEECGLVRGVDETRILKALRKKMRLAEEVEAREYAISLEWLLEEGENTKFRDYLEDTEGDLETEMQHKQEIEIVLGLLETLTRSEQEILSLRFGLNSNEPPQTLDAIAARRGVSRERIRQVEAKALGKLKKQIARILR</sequence>
<feature type="domain" description="RNA polymerase sigma-70" evidence="5">
    <location>
        <begin position="153"/>
        <end position="166"/>
    </location>
</feature>
<dbReference type="InterPro" id="IPR000943">
    <property type="entry name" value="RNA_pol_sigma70"/>
</dbReference>
<dbReference type="InterPro" id="IPR014284">
    <property type="entry name" value="RNA_pol_sigma-70_dom"/>
</dbReference>
<comment type="caution">
    <text evidence="6">The sequence shown here is derived from an EMBL/GenBank/DDBJ whole genome shotgun (WGS) entry which is preliminary data.</text>
</comment>
<reference evidence="6 7" key="1">
    <citation type="journal article" date="2015" name="Nature">
        <title>rRNA introns, odd ribosomes, and small enigmatic genomes across a large radiation of phyla.</title>
        <authorList>
            <person name="Brown C.T."/>
            <person name="Hug L.A."/>
            <person name="Thomas B.C."/>
            <person name="Sharon I."/>
            <person name="Castelle C.J."/>
            <person name="Singh A."/>
            <person name="Wilkins M.J."/>
            <person name="Williams K.H."/>
            <person name="Banfield J.F."/>
        </authorList>
    </citation>
    <scope>NUCLEOTIDE SEQUENCE [LARGE SCALE GENOMIC DNA]</scope>
</reference>
<dbReference type="InterPro" id="IPR007630">
    <property type="entry name" value="RNA_pol_sigma70_r4"/>
</dbReference>
<dbReference type="Pfam" id="PF04545">
    <property type="entry name" value="Sigma70_r4"/>
    <property type="match status" value="1"/>
</dbReference>
<dbReference type="AlphaFoldDB" id="A0A0G1WHU7"/>
<dbReference type="GO" id="GO:0006352">
    <property type="term" value="P:DNA-templated transcription initiation"/>
    <property type="evidence" value="ECO:0007669"/>
    <property type="project" value="InterPro"/>
</dbReference>
<proteinExistence type="predicted"/>
<evidence type="ECO:0000256" key="2">
    <source>
        <dbReference type="ARBA" id="ARBA00023082"/>
    </source>
</evidence>
<keyword evidence="1" id="KW-0805">Transcription regulation</keyword>
<dbReference type="EMBL" id="LCPB01000008">
    <property type="protein sequence ID" value="KKU89898.1"/>
    <property type="molecule type" value="Genomic_DNA"/>
</dbReference>
<dbReference type="PANTHER" id="PTHR30603:SF60">
    <property type="entry name" value="RNA POLYMERASE SIGMA FACTOR RPOD"/>
    <property type="match status" value="1"/>
</dbReference>